<evidence type="ECO:0000256" key="6">
    <source>
        <dbReference type="ARBA" id="ARBA00022840"/>
    </source>
</evidence>
<name>A0A1M6YRY5_9BACT</name>
<evidence type="ECO:0000256" key="5">
    <source>
        <dbReference type="ARBA" id="ARBA00022777"/>
    </source>
</evidence>
<evidence type="ECO:0000313" key="8">
    <source>
        <dbReference type="EMBL" id="SHL20865.1"/>
    </source>
</evidence>
<dbReference type="PANTHER" id="PTHR11255:SF121">
    <property type="entry name" value="DIACYLGLYCEROL KINASE (ATP)"/>
    <property type="match status" value="1"/>
</dbReference>
<dbReference type="Gene3D" id="2.60.200.40">
    <property type="match status" value="1"/>
</dbReference>
<keyword evidence="9" id="KW-1185">Reference proteome</keyword>
<keyword evidence="3" id="KW-0808">Transferase</keyword>
<feature type="domain" description="DAGKc" evidence="7">
    <location>
        <begin position="1"/>
        <end position="139"/>
    </location>
</feature>
<dbReference type="InterPro" id="IPR017438">
    <property type="entry name" value="ATP-NAD_kinase_N"/>
</dbReference>
<evidence type="ECO:0000256" key="1">
    <source>
        <dbReference type="ARBA" id="ARBA00009280"/>
    </source>
</evidence>
<dbReference type="SMART" id="SM00045">
    <property type="entry name" value="DAGKa"/>
    <property type="match status" value="1"/>
</dbReference>
<keyword evidence="5 8" id="KW-0418">Kinase</keyword>
<evidence type="ECO:0000259" key="7">
    <source>
        <dbReference type="PROSITE" id="PS50146"/>
    </source>
</evidence>
<comment type="similarity">
    <text evidence="1">Belongs to the eukaryotic diacylglycerol kinase family.</text>
</comment>
<dbReference type="AlphaFoldDB" id="A0A1M6YRY5"/>
<dbReference type="RefSeq" id="WP_073306155.1">
    <property type="nucleotide sequence ID" value="NZ_FRAW01000047.1"/>
</dbReference>
<dbReference type="Gene3D" id="3.40.50.10330">
    <property type="entry name" value="Probable inorganic polyphosphate/atp-NAD kinase, domain 1"/>
    <property type="match status" value="1"/>
</dbReference>
<reference evidence="9" key="1">
    <citation type="submission" date="2016-11" db="EMBL/GenBank/DDBJ databases">
        <authorList>
            <person name="Varghese N."/>
            <person name="Submissions S."/>
        </authorList>
    </citation>
    <scope>NUCLEOTIDE SEQUENCE [LARGE SCALE GENOMIC DNA]</scope>
    <source>
        <strain evidence="9">UWOS</strain>
    </source>
</reference>
<dbReference type="Pfam" id="PF00609">
    <property type="entry name" value="DAGK_acc"/>
    <property type="match status" value="1"/>
</dbReference>
<gene>
    <name evidence="8" type="ORF">SAMN05720469_1477</name>
</gene>
<evidence type="ECO:0000256" key="4">
    <source>
        <dbReference type="ARBA" id="ARBA00022741"/>
    </source>
</evidence>
<evidence type="ECO:0000256" key="3">
    <source>
        <dbReference type="ARBA" id="ARBA00022679"/>
    </source>
</evidence>
<dbReference type="SMART" id="SM00046">
    <property type="entry name" value="DAGKc"/>
    <property type="match status" value="1"/>
</dbReference>
<organism evidence="8 9">
    <name type="scientific">Fibrobacter intestinalis</name>
    <dbReference type="NCBI Taxonomy" id="28122"/>
    <lineage>
        <taxon>Bacteria</taxon>
        <taxon>Pseudomonadati</taxon>
        <taxon>Fibrobacterota</taxon>
        <taxon>Fibrobacteria</taxon>
        <taxon>Fibrobacterales</taxon>
        <taxon>Fibrobacteraceae</taxon>
        <taxon>Fibrobacter</taxon>
    </lineage>
</organism>
<sequence>MLKFSFLINPISGGGQGKSILKFVPEIMHSMDFDDAEWKAELTEGSRLREQIRECAEETETLIAVGGDGTMSTILSVMLESGLADKVRLGLIPLGTGNDLARVLNLYETFVNKGLLFLVRKLVQARHRPFDIWKVNGKFVLANYFSSGIDARIAHDFNADRASGKISSSSVLANKMHYVKRFFADRRHCLGEAELRFCDKEGCWKFRDVSGFRTVIVGNIPSFASGANPFDGGDMADGLLEVVPVPNMNSFFGALALGTFPLIGKLYKRFFLKTYHAKEIILRTSQQEFHQLDGDDLTHRVGSEIRIEYGCRVQMLTLEPGNRFPSSRENRAVL</sequence>
<dbReference type="GO" id="GO:0004143">
    <property type="term" value="F:ATP-dependent diacylglycerol kinase activity"/>
    <property type="evidence" value="ECO:0007669"/>
    <property type="project" value="UniProtKB-EC"/>
</dbReference>
<keyword evidence="6" id="KW-0067">ATP-binding</keyword>
<dbReference type="PANTHER" id="PTHR11255">
    <property type="entry name" value="DIACYLGLYCEROL KINASE"/>
    <property type="match status" value="1"/>
</dbReference>
<dbReference type="SUPFAM" id="SSF111331">
    <property type="entry name" value="NAD kinase/diacylglycerol kinase-like"/>
    <property type="match status" value="1"/>
</dbReference>
<evidence type="ECO:0000256" key="2">
    <source>
        <dbReference type="ARBA" id="ARBA00012133"/>
    </source>
</evidence>
<dbReference type="GO" id="GO:0007200">
    <property type="term" value="P:phospholipase C-activating G protein-coupled receptor signaling pathway"/>
    <property type="evidence" value="ECO:0007669"/>
    <property type="project" value="InterPro"/>
</dbReference>
<dbReference type="InterPro" id="IPR001206">
    <property type="entry name" value="Diacylglycerol_kinase_cat_dom"/>
</dbReference>
<dbReference type="InterPro" id="IPR016064">
    <property type="entry name" value="NAD/diacylglycerol_kinase_sf"/>
</dbReference>
<dbReference type="GO" id="GO:0005524">
    <property type="term" value="F:ATP binding"/>
    <property type="evidence" value="ECO:0007669"/>
    <property type="project" value="UniProtKB-KW"/>
</dbReference>
<dbReference type="InterPro" id="IPR037607">
    <property type="entry name" value="DGK"/>
</dbReference>
<keyword evidence="4" id="KW-0547">Nucleotide-binding</keyword>
<dbReference type="Proteomes" id="UP000184275">
    <property type="component" value="Unassembled WGS sequence"/>
</dbReference>
<proteinExistence type="inferred from homology"/>
<dbReference type="EC" id="2.7.1.107" evidence="2"/>
<dbReference type="Pfam" id="PF00781">
    <property type="entry name" value="DAGK_cat"/>
    <property type="match status" value="1"/>
</dbReference>
<evidence type="ECO:0000313" key="9">
    <source>
        <dbReference type="Proteomes" id="UP000184275"/>
    </source>
</evidence>
<accession>A0A1M6YRY5</accession>
<dbReference type="EMBL" id="FRAW01000047">
    <property type="protein sequence ID" value="SHL20865.1"/>
    <property type="molecule type" value="Genomic_DNA"/>
</dbReference>
<dbReference type="InterPro" id="IPR000756">
    <property type="entry name" value="Diacylglycerol_kin_accessory"/>
</dbReference>
<dbReference type="GO" id="GO:0016020">
    <property type="term" value="C:membrane"/>
    <property type="evidence" value="ECO:0007669"/>
    <property type="project" value="TreeGrafter"/>
</dbReference>
<dbReference type="PROSITE" id="PS50146">
    <property type="entry name" value="DAGK"/>
    <property type="match status" value="1"/>
</dbReference>
<protein>
    <recommendedName>
        <fullName evidence="2">diacylglycerol kinase (ATP)</fullName>
        <ecNumber evidence="2">2.7.1.107</ecNumber>
    </recommendedName>
</protein>